<name>A0A0K2UB82_LEPSM</name>
<dbReference type="Pfam" id="PF06209">
    <property type="entry name" value="COBRA1"/>
    <property type="match status" value="1"/>
</dbReference>
<dbReference type="OrthoDB" id="5548359at2759"/>
<dbReference type="PANTHER" id="PTHR13503">
    <property type="entry name" value="NEGATIVE ELONGATION FACTOR COMPLEX MEMBER B"/>
    <property type="match status" value="1"/>
</dbReference>
<dbReference type="PANTHER" id="PTHR13503:SF3">
    <property type="entry name" value="NEGATIVE ELONGATION FACTOR B"/>
    <property type="match status" value="1"/>
</dbReference>
<organism evidence="1">
    <name type="scientific">Lepeophtheirus salmonis</name>
    <name type="common">Salmon louse</name>
    <name type="synonym">Caligus salmonis</name>
    <dbReference type="NCBI Taxonomy" id="72036"/>
    <lineage>
        <taxon>Eukaryota</taxon>
        <taxon>Metazoa</taxon>
        <taxon>Ecdysozoa</taxon>
        <taxon>Arthropoda</taxon>
        <taxon>Crustacea</taxon>
        <taxon>Multicrustacea</taxon>
        <taxon>Hexanauplia</taxon>
        <taxon>Copepoda</taxon>
        <taxon>Siphonostomatoida</taxon>
        <taxon>Caligidae</taxon>
        <taxon>Lepeophtheirus</taxon>
    </lineage>
</organism>
<accession>A0A0K2UB82</accession>
<reference evidence="1" key="1">
    <citation type="submission" date="2014-05" db="EMBL/GenBank/DDBJ databases">
        <authorList>
            <person name="Chronopoulou M."/>
        </authorList>
    </citation>
    <scope>NUCLEOTIDE SEQUENCE</scope>
    <source>
        <tissue evidence="1">Whole organism</tissue>
    </source>
</reference>
<protein>
    <submittedName>
        <fullName evidence="1">Uncharacterized protein</fullName>
    </submittedName>
</protein>
<dbReference type="EMBL" id="HACA01017590">
    <property type="protein sequence ID" value="CDW34951.1"/>
    <property type="molecule type" value="Transcribed_RNA"/>
</dbReference>
<dbReference type="AlphaFoldDB" id="A0A0K2UB82"/>
<dbReference type="InterPro" id="IPR010405">
    <property type="entry name" value="COBRA1"/>
</dbReference>
<proteinExistence type="predicted"/>
<evidence type="ECO:0000313" key="1">
    <source>
        <dbReference type="EMBL" id="CDW34951.1"/>
    </source>
</evidence>
<dbReference type="GO" id="GO:0034244">
    <property type="term" value="P:negative regulation of transcription elongation by RNA polymerase II"/>
    <property type="evidence" value="ECO:0007669"/>
    <property type="project" value="TreeGrafter"/>
</dbReference>
<dbReference type="GO" id="GO:0032021">
    <property type="term" value="C:NELF complex"/>
    <property type="evidence" value="ECO:0007669"/>
    <property type="project" value="TreeGrafter"/>
</dbReference>
<sequence length="280" mass="31479">MTLCDPFAINFLASSAMKILNHQVNNDGLPRENSILHLLLRMLILGLSAWEMINSQEFSEPKLDPNLITKFIPSLMSLIVDDQVRALNSKLPADERESAITIIEHSGPPPEACQIFIEKNFVATTLAMHYALQVARSKDKTGVKRILGLLSNSVKGHPFQDTFMHCLVTSLTMMREDFESEDFCTVVFDEFFFTNITCESYVRHLLRLLWAVYTKINATRLKNLMKLAEPGNVVNNSISSTSSGDPVLKIYCDLSERIEAHNASQAALNAEEDKRTDSII</sequence>